<organism evidence="1 2">
    <name type="scientific">Naganishia adeliensis</name>
    <dbReference type="NCBI Taxonomy" id="92952"/>
    <lineage>
        <taxon>Eukaryota</taxon>
        <taxon>Fungi</taxon>
        <taxon>Dikarya</taxon>
        <taxon>Basidiomycota</taxon>
        <taxon>Agaricomycotina</taxon>
        <taxon>Tremellomycetes</taxon>
        <taxon>Filobasidiales</taxon>
        <taxon>Filobasidiaceae</taxon>
        <taxon>Naganishia</taxon>
    </lineage>
</organism>
<evidence type="ECO:0000313" key="2">
    <source>
        <dbReference type="Proteomes" id="UP001230649"/>
    </source>
</evidence>
<evidence type="ECO:0000313" key="1">
    <source>
        <dbReference type="EMBL" id="KAJ9100704.1"/>
    </source>
</evidence>
<keyword evidence="2" id="KW-1185">Reference proteome</keyword>
<dbReference type="Proteomes" id="UP001230649">
    <property type="component" value="Unassembled WGS sequence"/>
</dbReference>
<accession>A0ACC2VMQ5</accession>
<comment type="caution">
    <text evidence="1">The sequence shown here is derived from an EMBL/GenBank/DDBJ whole genome shotgun (WGS) entry which is preliminary data.</text>
</comment>
<protein>
    <submittedName>
        <fullName evidence="1">Uncharacterized protein</fullName>
    </submittedName>
</protein>
<gene>
    <name evidence="1" type="ORF">QFC20_005397</name>
</gene>
<name>A0ACC2VMQ5_9TREE</name>
<sequence length="1406" mass="150685">MVPSAHNPRDTTSPDQKGQSRSISASFSRPGSTIDDLMARLNSPNPNPVPPTVSSPFGHPDGLPGMGNGSAMTPPPPQGGQLGGYPSSLYSPASGFGGLMSPASRGAPSPFYGGSNPTPGPGTPGIPGSENRQSQLLDLLRNAGQSPSGASAASPMHQAPPANMYQQFGVGNGQPPQLSQQHSFSHHHPAMQQNNSFSGAPSTGLNRVASPTYGLSAGAGNHQAQSLLAALINGSSAPVSSAPQPEIPFAIHQPVIIDQQVAPSAPEFATPSATSDHAVTEGQPKGVARVDTFGSPSSEAVSNETVERKSDLPIVVEQTSAQEAGEASKPEVAQPPRHDLSAAGSETTLSSDVSKKTFFSAFVSPFDAFDAPAPASESVTSNVSAKKKSKKEKVVKDVPQALATDASTSIKKADVSAVQQAPVAVVEKPEAARPSSEAKAPSVPAPSSTASVSKKSAKQADIPVVYRSSAFVDPSQTTTAGTIPSANYTFDMSEPHLESLVHVEKPFEERRVSNIRTHVMTTGLSTGSILKAGVNLLAYALPKGKARIVNQDTAESTLITLQSSDATTPLTVVDLAVTDEWVVLLGHDGSFGIWKVDFGAEGRSLVCERAFFHAAKGEKLVPRRVELLGLNGETSLIIMSDDAVLSAAVEALIRTRETDLSKMVDVKYDVSQPNLMDLDVSVEQHQIAVVTRFGDFFVYALGSAQPVAQGVYHVADDAWATSVRIINDKLLIGSSQGEFSLVQMQPRASGPSTAISKLTFKDHGMTIDPAKALWMKPRFDAKEGLLWIASFSRASVFIIKYKESKVGENAYARRRAFRKMLEFPLEALGDFTLDPCDSASFFYKDPKGFSQASVVKHLLDLLEESAEEEIDKPEDVQVEAHSTGEIRHQIGEESEQHLSARDTDLVESAKALDTNVAEAIQQDANQADLIEPVTINQDVASNKPRSGLGDVDVARQETELRTQPSSANTVDVPGDLSSASLDRLRSSIAEEVKQSLTTQLTSFSTNQLEEIRAIRRDLMAQEVERQQTLVTLVSDVIDRDVKSMMQQIVSEQLEDKIVPLVVETLQQQTAHAFSSVIPAQITAALQDTVLSQVERSLIPHLGRTFTATLSPIVERNVRSLISDSLVPKFMGGVDHISDELSGTIHREMLEVRKDVLVEQSAQLKTSEAMIESMTSSMMLLISQVKDLSEQVKELKAAQSRPPMQPAPSVVQHPSMPPHSINVPPPVMPTPQTHQTIPQQSAQMVAPRPVAVPSASQAAAANPSMAAQQPEEEFLNALMTMGDDELIRFVTSRMNRIPEYLPAPGQHPCPLSQQVLLTMIHRLSKAMAPLPTSSAEYQTLLQWIVRTAYLIDGKAPDIADFFGPVRSALASDYQALIAQYAHQQDRTPATVQAVRMMNQVLQVLGSK</sequence>
<reference evidence="1" key="1">
    <citation type="submission" date="2023-04" db="EMBL/GenBank/DDBJ databases">
        <title>Draft Genome sequencing of Naganishia species isolated from polar environments using Oxford Nanopore Technology.</title>
        <authorList>
            <person name="Leo P."/>
            <person name="Venkateswaran K."/>
        </authorList>
    </citation>
    <scope>NUCLEOTIDE SEQUENCE</scope>
    <source>
        <strain evidence="1">MNA-CCFEE 5262</strain>
    </source>
</reference>
<proteinExistence type="predicted"/>
<dbReference type="EMBL" id="JASBWS010000074">
    <property type="protein sequence ID" value="KAJ9100704.1"/>
    <property type="molecule type" value="Genomic_DNA"/>
</dbReference>